<reference evidence="2" key="2">
    <citation type="submission" date="2020-09" db="EMBL/GenBank/DDBJ databases">
        <authorList>
            <person name="Sun Q."/>
            <person name="Zhou Y."/>
        </authorList>
    </citation>
    <scope>NUCLEOTIDE SEQUENCE</scope>
    <source>
        <strain evidence="2">CGMCC 1.12919</strain>
    </source>
</reference>
<proteinExistence type="predicted"/>
<evidence type="ECO:0000256" key="1">
    <source>
        <dbReference type="SAM" id="SignalP"/>
    </source>
</evidence>
<sequence>MGGHEPAVEKTHMNGATPPRCPYSRRAALLAPLAVASLLSVAATSPALAADRQPTVVELFTSQGCSSCPPANANLAALSQRPGILALSFGVTYWDKLGWADTFARRDYTARQIAYEGPLGEDAPFTPQVVVNGRASIVGSDLAALEGLIAATPPRPQGAPDVSLRPAAVEVGASAAPAGGADVWLVRYDPHRVDVPVRRGENGGRTLPHKNVVRDLVRLGRWTGVPVTLPVTAAPAGLRTAVLVQVPAGGPILAAATD</sequence>
<dbReference type="PANTHER" id="PTHR36057">
    <property type="match status" value="1"/>
</dbReference>
<reference evidence="2" key="1">
    <citation type="journal article" date="2014" name="Int. J. Syst. Evol. Microbiol.">
        <title>Complete genome sequence of Corynebacterium casei LMG S-19264T (=DSM 44701T), isolated from a smear-ripened cheese.</title>
        <authorList>
            <consortium name="US DOE Joint Genome Institute (JGI-PGF)"/>
            <person name="Walter F."/>
            <person name="Albersmeier A."/>
            <person name="Kalinowski J."/>
            <person name="Ruckert C."/>
        </authorList>
    </citation>
    <scope>NUCLEOTIDE SEQUENCE</scope>
    <source>
        <strain evidence="2">CGMCC 1.12919</strain>
    </source>
</reference>
<gene>
    <name evidence="2" type="ORF">GCM10010994_01120</name>
</gene>
<keyword evidence="1" id="KW-0732">Signal</keyword>
<evidence type="ECO:0008006" key="4">
    <source>
        <dbReference type="Google" id="ProtNLM"/>
    </source>
</evidence>
<name>A0A916TWF1_9HYPH</name>
<dbReference type="InterPro" id="IPR010634">
    <property type="entry name" value="DUF1223"/>
</dbReference>
<accession>A0A916TWF1</accession>
<feature type="signal peptide" evidence="1">
    <location>
        <begin position="1"/>
        <end position="49"/>
    </location>
</feature>
<dbReference type="Pfam" id="PF06764">
    <property type="entry name" value="DUF1223"/>
    <property type="match status" value="1"/>
</dbReference>
<evidence type="ECO:0000313" key="3">
    <source>
        <dbReference type="Proteomes" id="UP000637002"/>
    </source>
</evidence>
<dbReference type="Proteomes" id="UP000637002">
    <property type="component" value="Unassembled WGS sequence"/>
</dbReference>
<evidence type="ECO:0000313" key="2">
    <source>
        <dbReference type="EMBL" id="GGC45758.1"/>
    </source>
</evidence>
<keyword evidence="3" id="KW-1185">Reference proteome</keyword>
<dbReference type="PANTHER" id="PTHR36057:SF1">
    <property type="entry name" value="LIPOPROTEIN LIPID ATTACHMENT SITE-LIKE PROTEIN, PUTATIVE (DUF1223)-RELATED"/>
    <property type="match status" value="1"/>
</dbReference>
<organism evidence="2 3">
    <name type="scientific">Chelatococcus reniformis</name>
    <dbReference type="NCBI Taxonomy" id="1494448"/>
    <lineage>
        <taxon>Bacteria</taxon>
        <taxon>Pseudomonadati</taxon>
        <taxon>Pseudomonadota</taxon>
        <taxon>Alphaproteobacteria</taxon>
        <taxon>Hyphomicrobiales</taxon>
        <taxon>Chelatococcaceae</taxon>
        <taxon>Chelatococcus</taxon>
    </lineage>
</organism>
<dbReference type="AlphaFoldDB" id="A0A916TWF1"/>
<dbReference type="InterPro" id="IPR036249">
    <property type="entry name" value="Thioredoxin-like_sf"/>
</dbReference>
<dbReference type="SUPFAM" id="SSF52833">
    <property type="entry name" value="Thioredoxin-like"/>
    <property type="match status" value="1"/>
</dbReference>
<protein>
    <recommendedName>
        <fullName evidence="4">DUF1223 domain-containing protein</fullName>
    </recommendedName>
</protein>
<feature type="chain" id="PRO_5037506005" description="DUF1223 domain-containing protein" evidence="1">
    <location>
        <begin position="50"/>
        <end position="258"/>
    </location>
</feature>
<comment type="caution">
    <text evidence="2">The sequence shown here is derived from an EMBL/GenBank/DDBJ whole genome shotgun (WGS) entry which is preliminary data.</text>
</comment>
<dbReference type="EMBL" id="BMGG01000001">
    <property type="protein sequence ID" value="GGC45758.1"/>
    <property type="molecule type" value="Genomic_DNA"/>
</dbReference>